<dbReference type="EMBL" id="SDIK01000038">
    <property type="protein sequence ID" value="TXJ62171.1"/>
    <property type="molecule type" value="Genomic_DNA"/>
</dbReference>
<dbReference type="Pfam" id="PF13181">
    <property type="entry name" value="TPR_8"/>
    <property type="match status" value="1"/>
</dbReference>
<dbReference type="RefSeq" id="WP_130828823.1">
    <property type="nucleotide sequence ID" value="NZ_SDIK01000038.1"/>
</dbReference>
<dbReference type="Pfam" id="PF13432">
    <property type="entry name" value="TPR_16"/>
    <property type="match status" value="1"/>
</dbReference>
<dbReference type="OrthoDB" id="9803982at2"/>
<gene>
    <name evidence="1" type="ORF">ETF27_05725</name>
</gene>
<accession>A0A5C8GKC0</accession>
<dbReference type="Proteomes" id="UP000321612">
    <property type="component" value="Unassembled WGS sequence"/>
</dbReference>
<reference evidence="2" key="1">
    <citation type="submission" date="2019-05" db="EMBL/GenBank/DDBJ databases">
        <title>Prevotella brunnea sp. nov., isolated from a wound of a patient.</title>
        <authorList>
            <person name="Buhl M."/>
        </authorList>
    </citation>
    <scope>NUCLEOTIDE SEQUENCE [LARGE SCALE GENOMIC DNA]</scope>
    <source>
        <strain evidence="2">A2672</strain>
    </source>
</reference>
<evidence type="ECO:0000313" key="1">
    <source>
        <dbReference type="EMBL" id="TXJ62171.1"/>
    </source>
</evidence>
<name>A0A5C8GKC0_9BACT</name>
<keyword evidence="2" id="KW-1185">Reference proteome</keyword>
<organism evidence="1 2">
    <name type="scientific">Prevotella brunnea</name>
    <dbReference type="NCBI Taxonomy" id="2508867"/>
    <lineage>
        <taxon>Bacteria</taxon>
        <taxon>Pseudomonadati</taxon>
        <taxon>Bacteroidota</taxon>
        <taxon>Bacteroidia</taxon>
        <taxon>Bacteroidales</taxon>
        <taxon>Prevotellaceae</taxon>
        <taxon>Prevotella</taxon>
    </lineage>
</organism>
<evidence type="ECO:0000313" key="2">
    <source>
        <dbReference type="Proteomes" id="UP000321612"/>
    </source>
</evidence>
<dbReference type="SUPFAM" id="SSF48452">
    <property type="entry name" value="TPR-like"/>
    <property type="match status" value="2"/>
</dbReference>
<dbReference type="PANTHER" id="PTHR12558:SF13">
    <property type="entry name" value="CELL DIVISION CYCLE PROTEIN 27 HOMOLOG"/>
    <property type="match status" value="1"/>
</dbReference>
<dbReference type="PANTHER" id="PTHR12558">
    <property type="entry name" value="CELL DIVISION CYCLE 16,23,27"/>
    <property type="match status" value="1"/>
</dbReference>
<dbReference type="InterPro" id="IPR011990">
    <property type="entry name" value="TPR-like_helical_dom_sf"/>
</dbReference>
<dbReference type="AlphaFoldDB" id="A0A5C8GKC0"/>
<proteinExistence type="predicted"/>
<dbReference type="Gene3D" id="1.25.40.10">
    <property type="entry name" value="Tetratricopeptide repeat domain"/>
    <property type="match status" value="2"/>
</dbReference>
<comment type="caution">
    <text evidence="1">The sequence shown here is derived from an EMBL/GenBank/DDBJ whole genome shotgun (WGS) entry which is preliminary data.</text>
</comment>
<dbReference type="InterPro" id="IPR019734">
    <property type="entry name" value="TPR_rpt"/>
</dbReference>
<sequence>MDSYYKSEKFKNILREYEEGGEQAFSSFLDSEELTDIAEYYHLKGNVEKATEAALYALQIYPGAVSPLAFLSRFALLTENNPEKAEELAEKIIDKSDPEYFYLKAEILLASGKTEEADLYLHDCLESTDEEDKEDFIIDVATLFADYDEDRKTEEWLNISNMKESSPFREIQARLLNIRGKYEESEKILNELLDENPYSGIYWNSLAQNQFLRNNFQESVTSSEYSIAINPDDDEALLNKANSLYSLGNYKDAIEYYNKYKKAGNNNDQHIISVTIGHLYLLLNNMQEAYNYFSLALKESKETAVTLIHIAISAFDNGYLEFAYQLLSRNLPKVGNNWNFGYAHLARCCFELGYQDEYEQRLKTAIKKNQKECKEILEDLYPKNTLPKDYPNFRPRENNSE</sequence>
<protein>
    <submittedName>
        <fullName evidence="1">Tetratricopeptide repeat protein</fullName>
    </submittedName>
</protein>
<dbReference type="SMART" id="SM00028">
    <property type="entry name" value="TPR"/>
    <property type="match status" value="6"/>
</dbReference>